<feature type="domain" description="Rhodanese" evidence="1">
    <location>
        <begin position="100"/>
        <end position="141"/>
    </location>
</feature>
<dbReference type="InterPro" id="IPR012334">
    <property type="entry name" value="Pectin_lyas_fold"/>
</dbReference>
<dbReference type="Gene3D" id="2.160.20.10">
    <property type="entry name" value="Single-stranded right-handed beta-helix, Pectin lyase-like"/>
    <property type="match status" value="1"/>
</dbReference>
<name>A0AAN6NC67_9PEZI</name>
<dbReference type="AlphaFoldDB" id="A0AAN6NC67"/>
<reference evidence="3" key="1">
    <citation type="journal article" date="2023" name="Mol. Phylogenet. Evol.">
        <title>Genome-scale phylogeny and comparative genomics of the fungal order Sordariales.</title>
        <authorList>
            <person name="Hensen N."/>
            <person name="Bonometti L."/>
            <person name="Westerberg I."/>
            <person name="Brannstrom I.O."/>
            <person name="Guillou S."/>
            <person name="Cros-Aarteil S."/>
            <person name="Calhoun S."/>
            <person name="Haridas S."/>
            <person name="Kuo A."/>
            <person name="Mondo S."/>
            <person name="Pangilinan J."/>
            <person name="Riley R."/>
            <person name="LaButti K."/>
            <person name="Andreopoulos B."/>
            <person name="Lipzen A."/>
            <person name="Chen C."/>
            <person name="Yan M."/>
            <person name="Daum C."/>
            <person name="Ng V."/>
            <person name="Clum A."/>
            <person name="Steindorff A."/>
            <person name="Ohm R.A."/>
            <person name="Martin F."/>
            <person name="Silar P."/>
            <person name="Natvig D.O."/>
            <person name="Lalanne C."/>
            <person name="Gautier V."/>
            <person name="Ament-Velasquez S.L."/>
            <person name="Kruys A."/>
            <person name="Hutchinson M.I."/>
            <person name="Powell A.J."/>
            <person name="Barry K."/>
            <person name="Miller A.N."/>
            <person name="Grigoriev I.V."/>
            <person name="Debuchy R."/>
            <person name="Gladieux P."/>
            <person name="Hiltunen Thoren M."/>
            <person name="Johannesson H."/>
        </authorList>
    </citation>
    <scope>NUCLEOTIDE SEQUENCE [LARGE SCALE GENOMIC DNA]</scope>
    <source>
        <strain evidence="3">CBS 340.73</strain>
    </source>
</reference>
<dbReference type="EMBL" id="MU853768">
    <property type="protein sequence ID" value="KAK3943075.1"/>
    <property type="molecule type" value="Genomic_DNA"/>
</dbReference>
<dbReference type="InterPro" id="IPR001763">
    <property type="entry name" value="Rhodanese-like_dom"/>
</dbReference>
<protein>
    <recommendedName>
        <fullName evidence="1">Rhodanese domain-containing protein</fullName>
    </recommendedName>
</protein>
<proteinExistence type="predicted"/>
<gene>
    <name evidence="2" type="ORF">QBC46DRAFT_47298</name>
</gene>
<evidence type="ECO:0000313" key="2">
    <source>
        <dbReference type="EMBL" id="KAK3943075.1"/>
    </source>
</evidence>
<evidence type="ECO:0000313" key="3">
    <source>
        <dbReference type="Proteomes" id="UP001303473"/>
    </source>
</evidence>
<comment type="caution">
    <text evidence="2">The sequence shown here is derived from an EMBL/GenBank/DDBJ whole genome shotgun (WGS) entry which is preliminary data.</text>
</comment>
<organism evidence="2 3">
    <name type="scientific">Diplogelasinospora grovesii</name>
    <dbReference type="NCBI Taxonomy" id="303347"/>
    <lineage>
        <taxon>Eukaryota</taxon>
        <taxon>Fungi</taxon>
        <taxon>Dikarya</taxon>
        <taxon>Ascomycota</taxon>
        <taxon>Pezizomycotina</taxon>
        <taxon>Sordariomycetes</taxon>
        <taxon>Sordariomycetidae</taxon>
        <taxon>Sordariales</taxon>
        <taxon>Diplogelasinosporaceae</taxon>
        <taxon>Diplogelasinospora</taxon>
    </lineage>
</organism>
<keyword evidence="3" id="KW-1185">Reference proteome</keyword>
<dbReference type="Proteomes" id="UP001303473">
    <property type="component" value="Unassembled WGS sequence"/>
</dbReference>
<accession>A0AAN6NC67</accession>
<evidence type="ECO:0000259" key="1">
    <source>
        <dbReference type="PROSITE" id="PS50206"/>
    </source>
</evidence>
<sequence>MAGSDLHPASKTADHDLDIPSQDMINVYAGRGMLIESQGPSWLWGTASEHSVLYQYQLSEASHIFLSMIQTETPYMQPSPGAPAPFIPGMFPNDPTFSDCTSSSPVGCAMAWALRILDSSTIYIYSTGLYSWFQAYSKACEDSENCQEKAVDIQKSSDIWMYDHCTKAIVEMVTPLNSTATLGSNNQNGYLASVLAWLEGSTDVVGDRFAGWSIFTNGSLAGKGLTSACEAALYQTIKCDDSARNLLSASGYMGSTGNKTLTSLLCDPGCDASIAYLHNSVAAACATTPQTRIGCPVEGPHQGRRRTETVI</sequence>
<dbReference type="PROSITE" id="PS50206">
    <property type="entry name" value="RHODANESE_3"/>
    <property type="match status" value="1"/>
</dbReference>